<dbReference type="InterPro" id="IPR000792">
    <property type="entry name" value="Tscrpt_reg_LuxR_C"/>
</dbReference>
<protein>
    <submittedName>
        <fullName evidence="6">LuxR family two component transcriptional regulator</fullName>
    </submittedName>
</protein>
<keyword evidence="7" id="KW-1185">Reference proteome</keyword>
<dbReference type="PROSITE" id="PS50043">
    <property type="entry name" value="HTH_LUXR_2"/>
    <property type="match status" value="1"/>
</dbReference>
<evidence type="ECO:0000259" key="4">
    <source>
        <dbReference type="PROSITE" id="PS50043"/>
    </source>
</evidence>
<dbReference type="InterPro" id="IPR016032">
    <property type="entry name" value="Sig_transdc_resp-reg_C-effctor"/>
</dbReference>
<dbReference type="CDD" id="cd06170">
    <property type="entry name" value="LuxR_C_like"/>
    <property type="match status" value="1"/>
</dbReference>
<dbReference type="Pfam" id="PF00196">
    <property type="entry name" value="GerE"/>
    <property type="match status" value="1"/>
</dbReference>
<reference evidence="6 7" key="1">
    <citation type="submission" date="2018-04" db="EMBL/GenBank/DDBJ databases">
        <title>Genomic Encyclopedia of Type Strains, Phase IV (KMG-IV): sequencing the most valuable type-strain genomes for metagenomic binning, comparative biology and taxonomic classification.</title>
        <authorList>
            <person name="Goeker M."/>
        </authorList>
    </citation>
    <scope>NUCLEOTIDE SEQUENCE [LARGE SCALE GENOMIC DNA]</scope>
    <source>
        <strain evidence="6 7">DSM 104150</strain>
    </source>
</reference>
<proteinExistence type="predicted"/>
<dbReference type="SMART" id="SM00448">
    <property type="entry name" value="REC"/>
    <property type="match status" value="1"/>
</dbReference>
<dbReference type="GO" id="GO:0003677">
    <property type="term" value="F:DNA binding"/>
    <property type="evidence" value="ECO:0007669"/>
    <property type="project" value="UniProtKB-KW"/>
</dbReference>
<dbReference type="InterPro" id="IPR058245">
    <property type="entry name" value="NreC/VraR/RcsB-like_REC"/>
</dbReference>
<dbReference type="InterPro" id="IPR011006">
    <property type="entry name" value="CheY-like_superfamily"/>
</dbReference>
<sequence length="209" mass="21971">MTAPLSIALADDQALIRSALAALLHELGIDVAVQAEDGHALLEALHRQRVDVVVSDIRMPRLSGIDAVARLRERADPTPVLLLTTFDDPALMAAARRAGAQGFLLKDSAPQALADAIARLAAGGTLFAAISTDAVPAPPAPDGAQSAHLTEREKDVLRLVAGGYSNKEIGRALAISDGTVRNHLTEILAKLEARDRTHAVIKALSARLL</sequence>
<feature type="domain" description="Response regulatory" evidence="5">
    <location>
        <begin position="6"/>
        <end position="121"/>
    </location>
</feature>
<feature type="domain" description="HTH luxR-type" evidence="4">
    <location>
        <begin position="142"/>
        <end position="207"/>
    </location>
</feature>
<dbReference type="GO" id="GO:0000160">
    <property type="term" value="P:phosphorelay signal transduction system"/>
    <property type="evidence" value="ECO:0007669"/>
    <property type="project" value="InterPro"/>
</dbReference>
<evidence type="ECO:0000259" key="5">
    <source>
        <dbReference type="PROSITE" id="PS50110"/>
    </source>
</evidence>
<dbReference type="RefSeq" id="WP_110264200.1">
    <property type="nucleotide sequence ID" value="NZ_CAKZQT010000013.1"/>
</dbReference>
<dbReference type="Proteomes" id="UP000248330">
    <property type="component" value="Unassembled WGS sequence"/>
</dbReference>
<name>A0A318EIV4_9GAMM</name>
<dbReference type="PANTHER" id="PTHR43214">
    <property type="entry name" value="TWO-COMPONENT RESPONSE REGULATOR"/>
    <property type="match status" value="1"/>
</dbReference>
<dbReference type="SUPFAM" id="SSF52172">
    <property type="entry name" value="CheY-like"/>
    <property type="match status" value="1"/>
</dbReference>
<keyword evidence="2" id="KW-0238">DNA-binding</keyword>
<dbReference type="GO" id="GO:0006355">
    <property type="term" value="P:regulation of DNA-templated transcription"/>
    <property type="evidence" value="ECO:0007669"/>
    <property type="project" value="InterPro"/>
</dbReference>
<feature type="modified residue" description="4-aspartylphosphate" evidence="3">
    <location>
        <position position="56"/>
    </location>
</feature>
<dbReference type="CDD" id="cd17535">
    <property type="entry name" value="REC_NarL-like"/>
    <property type="match status" value="1"/>
</dbReference>
<dbReference type="OrthoDB" id="9796655at2"/>
<dbReference type="Pfam" id="PF00072">
    <property type="entry name" value="Response_reg"/>
    <property type="match status" value="1"/>
</dbReference>
<evidence type="ECO:0000256" key="3">
    <source>
        <dbReference type="PROSITE-ProRule" id="PRU00169"/>
    </source>
</evidence>
<dbReference type="InterPro" id="IPR039420">
    <property type="entry name" value="WalR-like"/>
</dbReference>
<keyword evidence="1 3" id="KW-0597">Phosphoprotein</keyword>
<evidence type="ECO:0000313" key="6">
    <source>
        <dbReference type="EMBL" id="PXV70546.1"/>
    </source>
</evidence>
<dbReference type="PANTHER" id="PTHR43214:SF42">
    <property type="entry name" value="TRANSCRIPTIONAL REGULATORY PROTEIN DESR"/>
    <property type="match status" value="1"/>
</dbReference>
<evidence type="ECO:0000256" key="2">
    <source>
        <dbReference type="ARBA" id="ARBA00023125"/>
    </source>
</evidence>
<dbReference type="EMBL" id="QICN01000002">
    <property type="protein sequence ID" value="PXV70546.1"/>
    <property type="molecule type" value="Genomic_DNA"/>
</dbReference>
<dbReference type="InterPro" id="IPR001789">
    <property type="entry name" value="Sig_transdc_resp-reg_receiver"/>
</dbReference>
<dbReference type="AlphaFoldDB" id="A0A318EIV4"/>
<evidence type="ECO:0000313" key="7">
    <source>
        <dbReference type="Proteomes" id="UP000248330"/>
    </source>
</evidence>
<accession>A0A318EIV4</accession>
<dbReference type="SMART" id="SM00421">
    <property type="entry name" value="HTH_LUXR"/>
    <property type="match status" value="1"/>
</dbReference>
<gene>
    <name evidence="6" type="ORF">C8D93_102405</name>
</gene>
<dbReference type="Gene3D" id="3.40.50.2300">
    <property type="match status" value="1"/>
</dbReference>
<dbReference type="SUPFAM" id="SSF46894">
    <property type="entry name" value="C-terminal effector domain of the bipartite response regulators"/>
    <property type="match status" value="1"/>
</dbReference>
<organism evidence="6 7">
    <name type="scientific">Sinimarinibacterium flocculans</name>
    <dbReference type="NCBI Taxonomy" id="985250"/>
    <lineage>
        <taxon>Bacteria</taxon>
        <taxon>Pseudomonadati</taxon>
        <taxon>Pseudomonadota</taxon>
        <taxon>Gammaproteobacteria</taxon>
        <taxon>Nevskiales</taxon>
        <taxon>Nevskiaceae</taxon>
        <taxon>Sinimarinibacterium</taxon>
    </lineage>
</organism>
<dbReference type="PRINTS" id="PR00038">
    <property type="entry name" value="HTHLUXR"/>
</dbReference>
<comment type="caution">
    <text evidence="6">The sequence shown here is derived from an EMBL/GenBank/DDBJ whole genome shotgun (WGS) entry which is preliminary data.</text>
</comment>
<dbReference type="PROSITE" id="PS50110">
    <property type="entry name" value="RESPONSE_REGULATORY"/>
    <property type="match status" value="1"/>
</dbReference>
<evidence type="ECO:0000256" key="1">
    <source>
        <dbReference type="ARBA" id="ARBA00022553"/>
    </source>
</evidence>